<keyword evidence="4" id="KW-0732">Signal</keyword>
<feature type="domain" description="Intradiol ring-cleavage dioxygenases" evidence="5">
    <location>
        <begin position="62"/>
        <end position="182"/>
    </location>
</feature>
<evidence type="ECO:0000313" key="6">
    <source>
        <dbReference type="EMBL" id="MEA5666916.1"/>
    </source>
</evidence>
<keyword evidence="7" id="KW-1185">Reference proteome</keyword>
<dbReference type="EMBL" id="JAYFUH010000063">
    <property type="protein sequence ID" value="MEA5666916.1"/>
    <property type="molecule type" value="Genomic_DNA"/>
</dbReference>
<dbReference type="PANTHER" id="PTHR33711">
    <property type="entry name" value="DIOXYGENASE, PUTATIVE (AFU_ORTHOLOGUE AFUA_2G02910)-RELATED"/>
    <property type="match status" value="1"/>
</dbReference>
<evidence type="ECO:0000256" key="1">
    <source>
        <dbReference type="ARBA" id="ARBA00007825"/>
    </source>
</evidence>
<comment type="caution">
    <text evidence="6">The sequence shown here is derived from an EMBL/GenBank/DDBJ whole genome shotgun (WGS) entry which is preliminary data.</text>
</comment>
<sequence>MPCSPFPLAGPVLLSVRGGALLMLLAACARADAGLPPVVGLPCEDCEVALIGLPDAPPVVMRLAPDTEPGERLRLQGRVSDARGRPRAGVIVYAHQTNRDGIYPGERSDPDPGVRRHGRLRGWATTASDGSYRFDTIRPGSYPGTRMPQHIHLYIIEPGCALYYIDDVLFSDDPHLTAAVARKADLRRGGSGIVTPAKVPGGWQARRDIVTGQNIPGYPACPA</sequence>
<evidence type="ECO:0000256" key="2">
    <source>
        <dbReference type="ARBA" id="ARBA00022964"/>
    </source>
</evidence>
<dbReference type="InterPro" id="IPR015889">
    <property type="entry name" value="Intradiol_dOase_core"/>
</dbReference>
<feature type="signal peptide" evidence="4">
    <location>
        <begin position="1"/>
        <end position="31"/>
    </location>
</feature>
<dbReference type="InterPro" id="IPR050770">
    <property type="entry name" value="Intradiol_RC_Dioxygenase"/>
</dbReference>
<dbReference type="SUPFAM" id="SSF49482">
    <property type="entry name" value="Aromatic compound dioxygenase"/>
    <property type="match status" value="1"/>
</dbReference>
<evidence type="ECO:0000259" key="5">
    <source>
        <dbReference type="Pfam" id="PF00775"/>
    </source>
</evidence>
<gene>
    <name evidence="6" type="ORF">VA603_05125</name>
</gene>
<evidence type="ECO:0000256" key="4">
    <source>
        <dbReference type="SAM" id="SignalP"/>
    </source>
</evidence>
<dbReference type="RefSeq" id="WP_165931168.1">
    <property type="nucleotide sequence ID" value="NZ_JAYFUH010000063.1"/>
</dbReference>
<dbReference type="Proteomes" id="UP001301653">
    <property type="component" value="Unassembled WGS sequence"/>
</dbReference>
<comment type="similarity">
    <text evidence="1">Belongs to the intradiol ring-cleavage dioxygenase family.</text>
</comment>
<evidence type="ECO:0000256" key="3">
    <source>
        <dbReference type="ARBA" id="ARBA00023002"/>
    </source>
</evidence>
<evidence type="ECO:0000313" key="7">
    <source>
        <dbReference type="Proteomes" id="UP001301653"/>
    </source>
</evidence>
<keyword evidence="2" id="KW-0223">Dioxygenase</keyword>
<dbReference type="Gene3D" id="2.60.130.10">
    <property type="entry name" value="Aromatic compound dioxygenase"/>
    <property type="match status" value="1"/>
</dbReference>
<name>A0ABU5V0U9_9GAMM</name>
<keyword evidence="3" id="KW-0560">Oxidoreductase</keyword>
<proteinExistence type="inferred from homology"/>
<dbReference type="Pfam" id="PF00775">
    <property type="entry name" value="Dioxygenase_C"/>
    <property type="match status" value="1"/>
</dbReference>
<accession>A0ABU5V0U9</accession>
<feature type="chain" id="PRO_5046158698" description="Intradiol ring-cleavage dioxygenases domain-containing protein" evidence="4">
    <location>
        <begin position="32"/>
        <end position="223"/>
    </location>
</feature>
<dbReference type="InterPro" id="IPR000627">
    <property type="entry name" value="Intradiol_dOase_C"/>
</dbReference>
<organism evidence="6 7">
    <name type="scientific">Stenotrophomonas capsici</name>
    <dbReference type="NCBI Taxonomy" id="3110230"/>
    <lineage>
        <taxon>Bacteria</taxon>
        <taxon>Pseudomonadati</taxon>
        <taxon>Pseudomonadota</taxon>
        <taxon>Gammaproteobacteria</taxon>
        <taxon>Lysobacterales</taxon>
        <taxon>Lysobacteraceae</taxon>
        <taxon>Stenotrophomonas</taxon>
    </lineage>
</organism>
<reference evidence="6 7" key="1">
    <citation type="submission" date="2023-12" db="EMBL/GenBank/DDBJ databases">
        <title>Stenotrophomonas guangdongensis sp. nov., isolated from wilted pepper plants (Capsicum annuum).</title>
        <authorList>
            <person name="Qiu M."/>
            <person name="Li Y."/>
            <person name="Liu Q."/>
            <person name="Zhang X."/>
            <person name="Huang Y."/>
            <person name="Guo R."/>
            <person name="Hu M."/>
            <person name="Zhou J."/>
            <person name="Zhou X."/>
        </authorList>
    </citation>
    <scope>NUCLEOTIDE SEQUENCE [LARGE SCALE GENOMIC DNA]</scope>
    <source>
        <strain evidence="6 7">MH1</strain>
    </source>
</reference>
<protein>
    <recommendedName>
        <fullName evidence="5">Intradiol ring-cleavage dioxygenases domain-containing protein</fullName>
    </recommendedName>
</protein>
<dbReference type="PANTHER" id="PTHR33711:SF7">
    <property type="entry name" value="INTRADIOL RING-CLEAVAGE DIOXYGENASES DOMAIN-CONTAINING PROTEIN-RELATED"/>
    <property type="match status" value="1"/>
</dbReference>